<feature type="transmembrane region" description="Helical" evidence="1">
    <location>
        <begin position="183"/>
        <end position="203"/>
    </location>
</feature>
<evidence type="ECO:0000313" key="2">
    <source>
        <dbReference type="EMBL" id="MBC8532003.1"/>
    </source>
</evidence>
<dbReference type="EMBL" id="JACRSR010000004">
    <property type="protein sequence ID" value="MBC8532003.1"/>
    <property type="molecule type" value="Genomic_DNA"/>
</dbReference>
<proteinExistence type="predicted"/>
<organism evidence="2 3">
    <name type="scientific">Gehongia tenuis</name>
    <dbReference type="NCBI Taxonomy" id="2763655"/>
    <lineage>
        <taxon>Bacteria</taxon>
        <taxon>Bacillati</taxon>
        <taxon>Bacillota</taxon>
        <taxon>Clostridia</taxon>
        <taxon>Christensenellales</taxon>
        <taxon>Christensenellaceae</taxon>
        <taxon>Gehongia</taxon>
    </lineage>
</organism>
<dbReference type="Proteomes" id="UP000623172">
    <property type="component" value="Unassembled WGS sequence"/>
</dbReference>
<keyword evidence="1" id="KW-1133">Transmembrane helix</keyword>
<reference evidence="2" key="1">
    <citation type="submission" date="2020-08" db="EMBL/GenBank/DDBJ databases">
        <title>Genome public.</title>
        <authorList>
            <person name="Liu C."/>
            <person name="Sun Q."/>
        </authorList>
    </citation>
    <scope>NUCLEOTIDE SEQUENCE</scope>
    <source>
        <strain evidence="2">NSJ-53</strain>
    </source>
</reference>
<keyword evidence="1" id="KW-0812">Transmembrane</keyword>
<sequence>MMKQMGIMGQCFRACLRSYGRRFPAALVSMIFFGLMALWLLGEPPAEQDGLFWYRIPALSPWEAAAAALIASAYVFGVRPLLIWQQWKAGRPEAGNAFDLRSAAWWSAKAALLSLGAFLLANLAAAFLEIYIFPLFTPERSIERLYALYPALRWIVFGGVMVLWSILRCLWTPLPLDKGRLGLPFGAFYYGPLGLAAVFMGLVLDFLGLPLNAAAAVVLALLGFALPFKDCYLLGGWRTEGLGKLEGE</sequence>
<feature type="transmembrane region" description="Helical" evidence="1">
    <location>
        <begin position="110"/>
        <end position="132"/>
    </location>
</feature>
<feature type="transmembrane region" description="Helical" evidence="1">
    <location>
        <begin position="209"/>
        <end position="228"/>
    </location>
</feature>
<comment type="caution">
    <text evidence="2">The sequence shown here is derived from an EMBL/GenBank/DDBJ whole genome shotgun (WGS) entry which is preliminary data.</text>
</comment>
<feature type="transmembrane region" description="Helical" evidence="1">
    <location>
        <begin position="152"/>
        <end position="171"/>
    </location>
</feature>
<feature type="transmembrane region" description="Helical" evidence="1">
    <location>
        <begin position="23"/>
        <end position="42"/>
    </location>
</feature>
<protein>
    <submittedName>
        <fullName evidence="2">Uncharacterized protein</fullName>
    </submittedName>
</protein>
<evidence type="ECO:0000313" key="3">
    <source>
        <dbReference type="Proteomes" id="UP000623172"/>
    </source>
</evidence>
<evidence type="ECO:0000256" key="1">
    <source>
        <dbReference type="SAM" id="Phobius"/>
    </source>
</evidence>
<dbReference type="RefSeq" id="WP_249316936.1">
    <property type="nucleotide sequence ID" value="NZ_JACRSR010000004.1"/>
</dbReference>
<dbReference type="AlphaFoldDB" id="A0A926D5Z4"/>
<gene>
    <name evidence="2" type="ORF">H8696_09105</name>
</gene>
<keyword evidence="1" id="KW-0472">Membrane</keyword>
<accession>A0A926D5Z4</accession>
<name>A0A926D5Z4_9FIRM</name>
<feature type="transmembrane region" description="Helical" evidence="1">
    <location>
        <begin position="62"/>
        <end position="82"/>
    </location>
</feature>
<keyword evidence="3" id="KW-1185">Reference proteome</keyword>